<organism evidence="1 2">
    <name type="scientific">Maribacter algicola</name>
    <dbReference type="NCBI Taxonomy" id="2498892"/>
    <lineage>
        <taxon>Bacteria</taxon>
        <taxon>Pseudomonadati</taxon>
        <taxon>Bacteroidota</taxon>
        <taxon>Flavobacteriia</taxon>
        <taxon>Flavobacteriales</taxon>
        <taxon>Flavobacteriaceae</taxon>
        <taxon>Maribacter</taxon>
    </lineage>
</organism>
<name>A0A426RKL4_9FLAO</name>
<dbReference type="Pfam" id="PF26622">
    <property type="entry name" value="DUF8199"/>
    <property type="match status" value="1"/>
</dbReference>
<dbReference type="NCBIfam" id="NF047658">
    <property type="entry name" value="HYC_CC_PP"/>
    <property type="match status" value="1"/>
</dbReference>
<dbReference type="AlphaFoldDB" id="A0A426RKL4"/>
<sequence length="140" mass="16136">MKDVFHKIVSITMALLVLFTTTSFSVDMHYCGDHLMDFSLSGDVERCMMQPQISHKMANCAMVEMKMDCCSDVELSAVGQDDLQISFNQLSFDKQLFITSFLDTYSCLFETRHQEKVHFKDYSPPPLIRDVQVLDQTFLI</sequence>
<evidence type="ECO:0000313" key="1">
    <source>
        <dbReference type="EMBL" id="RRQ49474.1"/>
    </source>
</evidence>
<gene>
    <name evidence="1" type="ORF">DZC72_02360</name>
</gene>
<comment type="caution">
    <text evidence="1">The sequence shown here is derived from an EMBL/GenBank/DDBJ whole genome shotgun (WGS) entry which is preliminary data.</text>
</comment>
<evidence type="ECO:0000313" key="2">
    <source>
        <dbReference type="Proteomes" id="UP000286990"/>
    </source>
</evidence>
<accession>A0A426RKL4</accession>
<dbReference type="EMBL" id="QUSX01000001">
    <property type="protein sequence ID" value="RRQ49474.1"/>
    <property type="molecule type" value="Genomic_DNA"/>
</dbReference>
<dbReference type="InterPro" id="IPR058060">
    <property type="entry name" value="HYC_CC_PP"/>
</dbReference>
<proteinExistence type="predicted"/>
<dbReference type="OrthoDB" id="1493875at2"/>
<protein>
    <submittedName>
        <fullName evidence="1">Uncharacterized protein</fullName>
    </submittedName>
</protein>
<keyword evidence="2" id="KW-1185">Reference proteome</keyword>
<dbReference type="RefSeq" id="WP_125221296.1">
    <property type="nucleotide sequence ID" value="NZ_QUSX01000001.1"/>
</dbReference>
<dbReference type="InterPro" id="IPR058512">
    <property type="entry name" value="DUF8199"/>
</dbReference>
<dbReference type="Proteomes" id="UP000286990">
    <property type="component" value="Unassembled WGS sequence"/>
</dbReference>
<reference evidence="2" key="1">
    <citation type="submission" date="2018-12" db="EMBL/GenBank/DDBJ databases">
        <title>Maribacter lutimaris sp. nov., isolated from marine sediment.</title>
        <authorList>
            <person name="Kim K.K."/>
        </authorList>
    </citation>
    <scope>NUCLEOTIDE SEQUENCE [LARGE SCALE GENOMIC DNA]</scope>
    <source>
        <strain evidence="2">PoM-212</strain>
    </source>
</reference>